<organism evidence="2">
    <name type="scientific">marine sediment metagenome</name>
    <dbReference type="NCBI Taxonomy" id="412755"/>
    <lineage>
        <taxon>unclassified sequences</taxon>
        <taxon>metagenomes</taxon>
        <taxon>ecological metagenomes</taxon>
    </lineage>
</organism>
<dbReference type="InterPro" id="IPR025484">
    <property type="entry name" value="DUF4376"/>
</dbReference>
<dbReference type="Pfam" id="PF14301">
    <property type="entry name" value="DUF4376"/>
    <property type="match status" value="1"/>
</dbReference>
<evidence type="ECO:0000259" key="1">
    <source>
        <dbReference type="Pfam" id="PF14301"/>
    </source>
</evidence>
<evidence type="ECO:0000313" key="2">
    <source>
        <dbReference type="EMBL" id="KKO05806.1"/>
    </source>
</evidence>
<proteinExistence type="predicted"/>
<dbReference type="EMBL" id="LAZR01000018">
    <property type="protein sequence ID" value="KKO05806.1"/>
    <property type="molecule type" value="Genomic_DNA"/>
</dbReference>
<reference evidence="2" key="1">
    <citation type="journal article" date="2015" name="Nature">
        <title>Complex archaea that bridge the gap between prokaryotes and eukaryotes.</title>
        <authorList>
            <person name="Spang A."/>
            <person name="Saw J.H."/>
            <person name="Jorgensen S.L."/>
            <person name="Zaremba-Niedzwiedzka K."/>
            <person name="Martijn J."/>
            <person name="Lind A.E."/>
            <person name="van Eijk R."/>
            <person name="Schleper C."/>
            <person name="Guy L."/>
            <person name="Ettema T.J."/>
        </authorList>
    </citation>
    <scope>NUCLEOTIDE SEQUENCE</scope>
</reference>
<sequence length="130" mass="14279">MSWLNDAEVTTLEQRAEQHAANLLAKLEEKRKAAEALGVTVNGIRYSGDPANRAALMEVVQFAREGQQATFVAWKDSDGSWHNNHPLSEVEQALHAIAQRRGALIALEGQYQAQVVAGEIDSIEGLSWEV</sequence>
<name>A0A0F9VL41_9ZZZZ</name>
<accession>A0A0F9VL41</accession>
<dbReference type="AlphaFoldDB" id="A0A0F9VL41"/>
<comment type="caution">
    <text evidence="2">The sequence shown here is derived from an EMBL/GenBank/DDBJ whole genome shotgun (WGS) entry which is preliminary data.</text>
</comment>
<gene>
    <name evidence="2" type="ORF">LCGC14_0074470</name>
</gene>
<feature type="domain" description="DUF4376" evidence="1">
    <location>
        <begin position="19"/>
        <end position="121"/>
    </location>
</feature>
<protein>
    <recommendedName>
        <fullName evidence="1">DUF4376 domain-containing protein</fullName>
    </recommendedName>
</protein>